<sequence length="78" mass="9161">MQPLIPKKISHVLDFHGKPLKISFFVLLKNQLSKTDFMYVVSQLENCIIKNCDRNMKVKKKANLDVHLHIQRNDSRVD</sequence>
<dbReference type="EMBL" id="CVRI01000012">
    <property type="protein sequence ID" value="CRK89412.1"/>
    <property type="molecule type" value="Genomic_DNA"/>
</dbReference>
<dbReference type="AlphaFoldDB" id="A0A1J1HPU0"/>
<dbReference type="Proteomes" id="UP000183832">
    <property type="component" value="Unassembled WGS sequence"/>
</dbReference>
<keyword evidence="2" id="KW-1185">Reference proteome</keyword>
<proteinExistence type="predicted"/>
<evidence type="ECO:0000313" key="1">
    <source>
        <dbReference type="EMBL" id="CRK89412.1"/>
    </source>
</evidence>
<accession>A0A1J1HPU0</accession>
<reference evidence="1 2" key="1">
    <citation type="submission" date="2015-04" db="EMBL/GenBank/DDBJ databases">
        <authorList>
            <person name="Syromyatnikov M.Y."/>
            <person name="Popov V.N."/>
        </authorList>
    </citation>
    <scope>NUCLEOTIDE SEQUENCE [LARGE SCALE GENOMIC DNA]</scope>
</reference>
<evidence type="ECO:0000313" key="2">
    <source>
        <dbReference type="Proteomes" id="UP000183832"/>
    </source>
</evidence>
<gene>
    <name evidence="1" type="ORF">CLUMA_CG003161</name>
</gene>
<protein>
    <submittedName>
        <fullName evidence="1">CLUMA_CG003161, isoform A</fullName>
    </submittedName>
</protein>
<name>A0A1J1HPU0_9DIPT</name>
<organism evidence="1 2">
    <name type="scientific">Clunio marinus</name>
    <dbReference type="NCBI Taxonomy" id="568069"/>
    <lineage>
        <taxon>Eukaryota</taxon>
        <taxon>Metazoa</taxon>
        <taxon>Ecdysozoa</taxon>
        <taxon>Arthropoda</taxon>
        <taxon>Hexapoda</taxon>
        <taxon>Insecta</taxon>
        <taxon>Pterygota</taxon>
        <taxon>Neoptera</taxon>
        <taxon>Endopterygota</taxon>
        <taxon>Diptera</taxon>
        <taxon>Nematocera</taxon>
        <taxon>Chironomoidea</taxon>
        <taxon>Chironomidae</taxon>
        <taxon>Clunio</taxon>
    </lineage>
</organism>